<comment type="caution">
    <text evidence="2">The sequence shown here is derived from an EMBL/GenBank/DDBJ whole genome shotgun (WGS) entry which is preliminary data.</text>
</comment>
<dbReference type="EMBL" id="JABFTP020000062">
    <property type="protein sequence ID" value="KAL3273154.1"/>
    <property type="molecule type" value="Genomic_DNA"/>
</dbReference>
<protein>
    <submittedName>
        <fullName evidence="2">Uncharacterized protein</fullName>
    </submittedName>
</protein>
<organism evidence="2 3">
    <name type="scientific">Cryptolaemus montrouzieri</name>
    <dbReference type="NCBI Taxonomy" id="559131"/>
    <lineage>
        <taxon>Eukaryota</taxon>
        <taxon>Metazoa</taxon>
        <taxon>Ecdysozoa</taxon>
        <taxon>Arthropoda</taxon>
        <taxon>Hexapoda</taxon>
        <taxon>Insecta</taxon>
        <taxon>Pterygota</taxon>
        <taxon>Neoptera</taxon>
        <taxon>Endopterygota</taxon>
        <taxon>Coleoptera</taxon>
        <taxon>Polyphaga</taxon>
        <taxon>Cucujiformia</taxon>
        <taxon>Coccinelloidea</taxon>
        <taxon>Coccinellidae</taxon>
        <taxon>Scymninae</taxon>
        <taxon>Scymnini</taxon>
        <taxon>Cryptolaemus</taxon>
    </lineage>
</organism>
<dbReference type="AlphaFoldDB" id="A0ABD2N4B0"/>
<name>A0ABD2N4B0_9CUCU</name>
<proteinExistence type="predicted"/>
<gene>
    <name evidence="2" type="ORF">HHI36_014608</name>
</gene>
<keyword evidence="3" id="KW-1185">Reference proteome</keyword>
<feature type="region of interest" description="Disordered" evidence="1">
    <location>
        <begin position="1"/>
        <end position="76"/>
    </location>
</feature>
<evidence type="ECO:0000256" key="1">
    <source>
        <dbReference type="SAM" id="MobiDB-lite"/>
    </source>
</evidence>
<reference evidence="2 3" key="1">
    <citation type="journal article" date="2021" name="BMC Biol.">
        <title>Horizontally acquired antibacterial genes associated with adaptive radiation of ladybird beetles.</title>
        <authorList>
            <person name="Li H.S."/>
            <person name="Tang X.F."/>
            <person name="Huang Y.H."/>
            <person name="Xu Z.Y."/>
            <person name="Chen M.L."/>
            <person name="Du X.Y."/>
            <person name="Qiu B.Y."/>
            <person name="Chen P.T."/>
            <person name="Zhang W."/>
            <person name="Slipinski A."/>
            <person name="Escalona H.E."/>
            <person name="Waterhouse R.M."/>
            <person name="Zwick A."/>
            <person name="Pang H."/>
        </authorList>
    </citation>
    <scope>NUCLEOTIDE SEQUENCE [LARGE SCALE GENOMIC DNA]</scope>
    <source>
        <strain evidence="2">SYSU2018</strain>
    </source>
</reference>
<evidence type="ECO:0000313" key="2">
    <source>
        <dbReference type="EMBL" id="KAL3273154.1"/>
    </source>
</evidence>
<evidence type="ECO:0000313" key="3">
    <source>
        <dbReference type="Proteomes" id="UP001516400"/>
    </source>
</evidence>
<dbReference type="Proteomes" id="UP001516400">
    <property type="component" value="Unassembled WGS sequence"/>
</dbReference>
<accession>A0ABD2N4B0</accession>
<feature type="compositionally biased region" description="Basic and acidic residues" evidence="1">
    <location>
        <begin position="16"/>
        <end position="38"/>
    </location>
</feature>
<sequence length="107" mass="11922">MSNEFSSKILSAPAEASHRSFIDEKRKTKETDEKKDDYSSEEEDEPASKKVRKSEVPRSIGTVKAQGKNGKGKEIWKNGDFANEQIINDSADMEGIDVKSGGIIRIF</sequence>